<sequence length="83" mass="9154">MACRSFPTGNLASGQIPRCFLPKRGKSARTNLAQKLSLKAWKEASKIAAKKELDFSVPAGLLHPLDEPVPTPFKPLYSWTTNE</sequence>
<evidence type="ECO:0000313" key="2">
    <source>
        <dbReference type="Proteomes" id="UP000663859"/>
    </source>
</evidence>
<keyword evidence="2" id="KW-1185">Reference proteome</keyword>
<reference evidence="1" key="1">
    <citation type="submission" date="2021-02" db="EMBL/GenBank/DDBJ databases">
        <authorList>
            <person name="Cremers G."/>
            <person name="Picone N."/>
        </authorList>
    </citation>
    <scope>NUCLEOTIDE SEQUENCE</scope>
    <source>
        <strain evidence="1">PQ17</strain>
    </source>
</reference>
<accession>A0A8J2BIF8</accession>
<organism evidence="1 2">
    <name type="scientific">Candidatus Methylacidithermus pantelleriae</name>
    <dbReference type="NCBI Taxonomy" id="2744239"/>
    <lineage>
        <taxon>Bacteria</taxon>
        <taxon>Pseudomonadati</taxon>
        <taxon>Verrucomicrobiota</taxon>
        <taxon>Methylacidiphilae</taxon>
        <taxon>Methylacidiphilales</taxon>
        <taxon>Methylacidiphilaceae</taxon>
        <taxon>Candidatus Methylacidithermus</taxon>
    </lineage>
</organism>
<comment type="caution">
    <text evidence="1">The sequence shown here is derived from an EMBL/GenBank/DDBJ whole genome shotgun (WGS) entry which is preliminary data.</text>
</comment>
<dbReference type="AlphaFoldDB" id="A0A8J2BIF8"/>
<gene>
    <name evidence="1" type="ORF">MPNT_220031</name>
</gene>
<protein>
    <submittedName>
        <fullName evidence="1">Uncharacterized protein</fullName>
    </submittedName>
</protein>
<proteinExistence type="predicted"/>
<evidence type="ECO:0000313" key="1">
    <source>
        <dbReference type="EMBL" id="CAF0697530.1"/>
    </source>
</evidence>
<name>A0A8J2BIF8_9BACT</name>
<dbReference type="EMBL" id="CAJNOB010000015">
    <property type="protein sequence ID" value="CAF0697530.1"/>
    <property type="molecule type" value="Genomic_DNA"/>
</dbReference>
<dbReference type="Proteomes" id="UP000663859">
    <property type="component" value="Unassembled WGS sequence"/>
</dbReference>